<feature type="transmembrane region" description="Helical" evidence="1">
    <location>
        <begin position="113"/>
        <end position="135"/>
    </location>
</feature>
<keyword evidence="1" id="KW-1133">Transmembrane helix</keyword>
<evidence type="ECO:0000256" key="1">
    <source>
        <dbReference type="SAM" id="Phobius"/>
    </source>
</evidence>
<dbReference type="AlphaFoldDB" id="A0A448TZ95"/>
<proteinExistence type="predicted"/>
<reference evidence="2 3" key="1">
    <citation type="submission" date="2018-12" db="EMBL/GenBank/DDBJ databases">
        <authorList>
            <consortium name="Pathogen Informatics"/>
        </authorList>
    </citation>
    <scope>NUCLEOTIDE SEQUENCE [LARGE SCALE GENOMIC DNA]</scope>
    <source>
        <strain evidence="2 3">NCTC10976</strain>
    </source>
</reference>
<dbReference type="RefSeq" id="WP_005597487.1">
    <property type="nucleotide sequence ID" value="NZ_CBDBSX010000023.1"/>
</dbReference>
<feature type="transmembrane region" description="Helical" evidence="1">
    <location>
        <begin position="76"/>
        <end position="93"/>
    </location>
</feature>
<feature type="transmembrane region" description="Helical" evidence="1">
    <location>
        <begin position="34"/>
        <end position="56"/>
    </location>
</feature>
<keyword evidence="1" id="KW-0472">Membrane</keyword>
<sequence length="151" mass="17212">MKILIKLIAAFTLSIVISNISNYRPNATILNVLYTVSGILFSVGLGLIITLVPNGIRNPIYINEIRQTVNEVRNRFFVEFAIVTLSYVIFSDSDNWSIYTSLIYENFTIKVDLVLFSGSVIFLSLPYFVINFLSIQKLNNDIFDRVSQETQ</sequence>
<organism evidence="2 3">
    <name type="scientific">Actinobacillus pleuropneumoniae</name>
    <name type="common">Haemophilus pleuropneumoniae</name>
    <dbReference type="NCBI Taxonomy" id="715"/>
    <lineage>
        <taxon>Bacteria</taxon>
        <taxon>Pseudomonadati</taxon>
        <taxon>Pseudomonadota</taxon>
        <taxon>Gammaproteobacteria</taxon>
        <taxon>Pasteurellales</taxon>
        <taxon>Pasteurellaceae</taxon>
        <taxon>Actinobacillus</taxon>
    </lineage>
</organism>
<evidence type="ECO:0000313" key="3">
    <source>
        <dbReference type="Proteomes" id="UP000275510"/>
    </source>
</evidence>
<dbReference type="GeneID" id="48599112"/>
<accession>A0A448TZ95</accession>
<dbReference type="EMBL" id="LR134515">
    <property type="protein sequence ID" value="VEJ16990.1"/>
    <property type="molecule type" value="Genomic_DNA"/>
</dbReference>
<keyword evidence="1" id="KW-0812">Transmembrane</keyword>
<evidence type="ECO:0000313" key="2">
    <source>
        <dbReference type="EMBL" id="VEJ16990.1"/>
    </source>
</evidence>
<dbReference type="Proteomes" id="UP000275510">
    <property type="component" value="Chromosome"/>
</dbReference>
<protein>
    <submittedName>
        <fullName evidence="2">Uncharacterized protein</fullName>
    </submittedName>
</protein>
<name>A0A448TZ95_ACTPL</name>
<gene>
    <name evidence="2" type="ORF">NCTC10976_01095</name>
</gene>